<organism evidence="4 5">
    <name type="scientific">Coniochaeta hoffmannii</name>
    <dbReference type="NCBI Taxonomy" id="91930"/>
    <lineage>
        <taxon>Eukaryota</taxon>
        <taxon>Fungi</taxon>
        <taxon>Dikarya</taxon>
        <taxon>Ascomycota</taxon>
        <taxon>Pezizomycotina</taxon>
        <taxon>Sordariomycetes</taxon>
        <taxon>Sordariomycetidae</taxon>
        <taxon>Coniochaetales</taxon>
        <taxon>Coniochaetaceae</taxon>
        <taxon>Coniochaeta</taxon>
    </lineage>
</organism>
<evidence type="ECO:0000256" key="1">
    <source>
        <dbReference type="SAM" id="SignalP"/>
    </source>
</evidence>
<dbReference type="SUPFAM" id="SSF56601">
    <property type="entry name" value="beta-lactamase/transpeptidase-like"/>
    <property type="match status" value="1"/>
</dbReference>
<evidence type="ECO:0000259" key="3">
    <source>
        <dbReference type="Pfam" id="PF26335"/>
    </source>
</evidence>
<dbReference type="InterPro" id="IPR001466">
    <property type="entry name" value="Beta-lactam-related"/>
</dbReference>
<feature type="signal peptide" evidence="1">
    <location>
        <begin position="1"/>
        <end position="19"/>
    </location>
</feature>
<dbReference type="Pfam" id="PF26335">
    <property type="entry name" value="ARB_00930_C"/>
    <property type="match status" value="1"/>
</dbReference>
<dbReference type="InterPro" id="IPR012338">
    <property type="entry name" value="Beta-lactam/transpept-like"/>
</dbReference>
<gene>
    <name evidence="4" type="ORF">NKR19_g4692</name>
</gene>
<dbReference type="EMBL" id="JANBVN010000060">
    <property type="protein sequence ID" value="KAJ9151707.1"/>
    <property type="molecule type" value="Genomic_DNA"/>
</dbReference>
<dbReference type="InterPro" id="IPR058664">
    <property type="entry name" value="ARB_00930-like_C"/>
</dbReference>
<feature type="domain" description="Beta-lactamase-related" evidence="2">
    <location>
        <begin position="103"/>
        <end position="410"/>
    </location>
</feature>
<feature type="domain" description="Beta-lactamase-like ARB-00930-like C-terminal" evidence="3">
    <location>
        <begin position="440"/>
        <end position="586"/>
    </location>
</feature>
<accession>A0AA38RMY7</accession>
<keyword evidence="5" id="KW-1185">Reference proteome</keyword>
<sequence length="587" mass="63411">MRLLPMYYAATVLLPVCIAAPNCPPLGPVFPKPSSQTFLSSPAIQAAVANLTATFTARDADNSTGAYSTSYSIEVWSASDAPGTTIFSWHHTAPNLTTASFNASGVRKVDQNTVYRLGSLTKIFTIYTWLVQDGDTRWNEPITKYIPELAAVADRAKDDPVGNVDWGEVTIGALASQMAGVVRDYGLLGELTQEMNQTQVVSYGFPPLNDSDPTLPKCGEWPQCNRTEFFNGLLQVVPSYAPFTTPAYANTAFQILGYALESIKGKSFRSMMEDSVLKPLGLNHTYYASPPDSVGIIPGNAKESGWAYQLGDESPAGNMYSSVADISALGRSILKSTLLRPAQTRRWLKPAALTSEPVAGVGYPWGVRRITLPEANGKRTADAYNKAGRVGYYGSLLNLLPDWDVGFSIVIGGPSIPGNMNFNLADIVGEQLVPAFEAAARENADATYAGTYRDEAANSSMRVTTQPDRPGLGIEQWVSNGTDMAYVAVALQGQYTPVQPTIRLYPTGLETTRPDGSKRVAFKATFEDLQAPARPNSMFSTDCGTWVGLTAVTYGSMPLDQFAFEMDANGKVVSIEPIALRANLWKV</sequence>
<dbReference type="AlphaFoldDB" id="A0AA38RMY7"/>
<reference evidence="4" key="1">
    <citation type="submission" date="2022-07" db="EMBL/GenBank/DDBJ databases">
        <title>Fungi with potential for degradation of polypropylene.</title>
        <authorList>
            <person name="Gostincar C."/>
        </authorList>
    </citation>
    <scope>NUCLEOTIDE SEQUENCE</scope>
    <source>
        <strain evidence="4">EXF-13287</strain>
    </source>
</reference>
<evidence type="ECO:0000313" key="4">
    <source>
        <dbReference type="EMBL" id="KAJ9151707.1"/>
    </source>
</evidence>
<dbReference type="PANTHER" id="PTHR22935:SF97">
    <property type="entry name" value="BETA-LACTAMASE-RELATED DOMAIN-CONTAINING PROTEIN"/>
    <property type="match status" value="1"/>
</dbReference>
<evidence type="ECO:0000259" key="2">
    <source>
        <dbReference type="Pfam" id="PF00144"/>
    </source>
</evidence>
<dbReference type="InterPro" id="IPR051478">
    <property type="entry name" value="Beta-lactamase-like_AB/R"/>
</dbReference>
<evidence type="ECO:0000313" key="5">
    <source>
        <dbReference type="Proteomes" id="UP001174691"/>
    </source>
</evidence>
<protein>
    <submittedName>
        <fullName evidence="4">Beta-lactamase/transpeptidase-like protein</fullName>
    </submittedName>
</protein>
<proteinExistence type="predicted"/>
<comment type="caution">
    <text evidence="4">The sequence shown here is derived from an EMBL/GenBank/DDBJ whole genome shotgun (WGS) entry which is preliminary data.</text>
</comment>
<dbReference type="PANTHER" id="PTHR22935">
    <property type="entry name" value="PENICILLIN-BINDING PROTEIN"/>
    <property type="match status" value="1"/>
</dbReference>
<keyword evidence="1" id="KW-0732">Signal</keyword>
<dbReference type="Pfam" id="PF00144">
    <property type="entry name" value="Beta-lactamase"/>
    <property type="match status" value="1"/>
</dbReference>
<feature type="chain" id="PRO_5041319166" evidence="1">
    <location>
        <begin position="20"/>
        <end position="587"/>
    </location>
</feature>
<name>A0AA38RMY7_9PEZI</name>
<dbReference type="Proteomes" id="UP001174691">
    <property type="component" value="Unassembled WGS sequence"/>
</dbReference>
<dbReference type="Gene3D" id="3.40.710.10">
    <property type="entry name" value="DD-peptidase/beta-lactamase superfamily"/>
    <property type="match status" value="1"/>
</dbReference>